<evidence type="ECO:0000313" key="5">
    <source>
        <dbReference type="EMBL" id="MBP1926659.1"/>
    </source>
</evidence>
<dbReference type="Pfam" id="PF00005">
    <property type="entry name" value="ABC_tran"/>
    <property type="match status" value="1"/>
</dbReference>
<reference evidence="5 6" key="1">
    <citation type="submission" date="2021-03" db="EMBL/GenBank/DDBJ databases">
        <title>Genomic Encyclopedia of Type Strains, Phase IV (KMG-IV): sequencing the most valuable type-strain genomes for metagenomic binning, comparative biology and taxonomic classification.</title>
        <authorList>
            <person name="Goeker M."/>
        </authorList>
    </citation>
    <scope>NUCLEOTIDE SEQUENCE [LARGE SCALE GENOMIC DNA]</scope>
    <source>
        <strain evidence="5 6">DSM 24004</strain>
    </source>
</reference>
<dbReference type="PANTHER" id="PTHR42781">
    <property type="entry name" value="SPERMIDINE/PUTRESCINE IMPORT ATP-BINDING PROTEIN POTA"/>
    <property type="match status" value="1"/>
</dbReference>
<accession>A0ABS4GG55</accession>
<keyword evidence="1" id="KW-0813">Transport</keyword>
<dbReference type="PANTHER" id="PTHR42781:SF8">
    <property type="entry name" value="BICARBONATE TRANSPORT ATP-BINDING PROTEIN CMPC"/>
    <property type="match status" value="1"/>
</dbReference>
<evidence type="ECO:0000313" key="6">
    <source>
        <dbReference type="Proteomes" id="UP001519342"/>
    </source>
</evidence>
<evidence type="ECO:0000256" key="2">
    <source>
        <dbReference type="ARBA" id="ARBA00022741"/>
    </source>
</evidence>
<dbReference type="SUPFAM" id="SSF52540">
    <property type="entry name" value="P-loop containing nucleoside triphosphate hydrolases"/>
    <property type="match status" value="1"/>
</dbReference>
<dbReference type="InterPro" id="IPR003439">
    <property type="entry name" value="ABC_transporter-like_ATP-bd"/>
</dbReference>
<dbReference type="SMART" id="SM00382">
    <property type="entry name" value="AAA"/>
    <property type="match status" value="1"/>
</dbReference>
<evidence type="ECO:0000256" key="1">
    <source>
        <dbReference type="ARBA" id="ARBA00022448"/>
    </source>
</evidence>
<keyword evidence="2" id="KW-0547">Nucleotide-binding</keyword>
<dbReference type="EMBL" id="JAGGKS010000007">
    <property type="protein sequence ID" value="MBP1926659.1"/>
    <property type="molecule type" value="Genomic_DNA"/>
</dbReference>
<sequence>MIELKNISKNFDDLQLLKDFNIGFKKNEISCLFGPSGVGKTTIANIVAKLVSVESGSISGIENSLYSYVFQEPRLLEWYSVYDNIDFVLKDLYDLKERKKIISSYIDMVELREYKDYKPKTLSGGMAQRVSLARAFAYPSDILIMDEPFKGLDMKLKQEMILSFQKLWQESNRTVIFITHDIDEAILLSDTIFIIKNRPAEIIKTINKQTYSNFDDIKKILLTY</sequence>
<name>A0ABS4GG55_9FIRM</name>
<organism evidence="5 6">
    <name type="scientific">Sedimentibacter acidaminivorans</name>
    <dbReference type="NCBI Taxonomy" id="913099"/>
    <lineage>
        <taxon>Bacteria</taxon>
        <taxon>Bacillati</taxon>
        <taxon>Bacillota</taxon>
        <taxon>Tissierellia</taxon>
        <taxon>Sedimentibacter</taxon>
    </lineage>
</organism>
<proteinExistence type="predicted"/>
<dbReference type="PROSITE" id="PS00211">
    <property type="entry name" value="ABC_TRANSPORTER_1"/>
    <property type="match status" value="1"/>
</dbReference>
<dbReference type="InterPro" id="IPR050093">
    <property type="entry name" value="ABC_SmlMolc_Importer"/>
</dbReference>
<protein>
    <submittedName>
        <fullName evidence="5">NitT/TauT family transport system ATP-binding protein</fullName>
    </submittedName>
</protein>
<dbReference type="RefSeq" id="WP_209512381.1">
    <property type="nucleotide sequence ID" value="NZ_JAGGKS010000007.1"/>
</dbReference>
<keyword evidence="3 5" id="KW-0067">ATP-binding</keyword>
<dbReference type="InterPro" id="IPR017871">
    <property type="entry name" value="ABC_transporter-like_CS"/>
</dbReference>
<dbReference type="InterPro" id="IPR003593">
    <property type="entry name" value="AAA+_ATPase"/>
</dbReference>
<comment type="caution">
    <text evidence="5">The sequence shown here is derived from an EMBL/GenBank/DDBJ whole genome shotgun (WGS) entry which is preliminary data.</text>
</comment>
<evidence type="ECO:0000256" key="3">
    <source>
        <dbReference type="ARBA" id="ARBA00022840"/>
    </source>
</evidence>
<dbReference type="Gene3D" id="3.40.50.300">
    <property type="entry name" value="P-loop containing nucleotide triphosphate hydrolases"/>
    <property type="match status" value="1"/>
</dbReference>
<dbReference type="GO" id="GO:0005524">
    <property type="term" value="F:ATP binding"/>
    <property type="evidence" value="ECO:0007669"/>
    <property type="project" value="UniProtKB-KW"/>
</dbReference>
<evidence type="ECO:0000259" key="4">
    <source>
        <dbReference type="PROSITE" id="PS50893"/>
    </source>
</evidence>
<dbReference type="InterPro" id="IPR027417">
    <property type="entry name" value="P-loop_NTPase"/>
</dbReference>
<dbReference type="PROSITE" id="PS50893">
    <property type="entry name" value="ABC_TRANSPORTER_2"/>
    <property type="match status" value="1"/>
</dbReference>
<keyword evidence="6" id="KW-1185">Reference proteome</keyword>
<feature type="domain" description="ABC transporter" evidence="4">
    <location>
        <begin position="2"/>
        <end position="222"/>
    </location>
</feature>
<gene>
    <name evidence="5" type="ORF">J2Z76_002528</name>
</gene>
<dbReference type="Proteomes" id="UP001519342">
    <property type="component" value="Unassembled WGS sequence"/>
</dbReference>